<gene>
    <name evidence="4" type="ORF">GH714_020387</name>
</gene>
<keyword evidence="5" id="KW-1185">Reference proteome</keyword>
<feature type="signal peptide" evidence="2">
    <location>
        <begin position="1"/>
        <end position="18"/>
    </location>
</feature>
<sequence length="287" mass="32306">MWAVDMAVVVVLGLLAMAQISMQQGLRTLCMEFWREALTMQSLLWALLRPQIALRKHLMPLVNSFLAPQTLTLTMLINVAMTTQLLLDFFISIRGIVHFGSAGTVDDSLPLVIRISRWRADIWRLQLSREGQNLLGTIKYESLTLSSADSTQRTLWLEANSRWLSIASQLKDLELQQCVNPLNCLPNTPKVVFGKKASSADAYVNNGAYREFLYKTFNVSIVDTSSAAVAMVSLTHGLPFIVSEEFRILQVQQIQGRPLALWPTLMLSLLQLSSSLWLIFLARLLIK</sequence>
<dbReference type="PANTHER" id="PTHR21234:SF45">
    <property type="entry name" value="NUCLEOSIDE PHOSPHORYLASE DOMAIN-CONTAINING PROTEIN"/>
    <property type="match status" value="1"/>
</dbReference>
<evidence type="ECO:0000259" key="3">
    <source>
        <dbReference type="Pfam" id="PF01048"/>
    </source>
</evidence>
<dbReference type="InterPro" id="IPR035994">
    <property type="entry name" value="Nucleoside_phosphorylase_sf"/>
</dbReference>
<evidence type="ECO:0000256" key="2">
    <source>
        <dbReference type="SAM" id="SignalP"/>
    </source>
</evidence>
<keyword evidence="1" id="KW-1133">Transmembrane helix</keyword>
<name>A0A6A6LZ22_HEVBR</name>
<dbReference type="EMBL" id="JAAGAX010000008">
    <property type="protein sequence ID" value="KAF2306681.1"/>
    <property type="molecule type" value="Genomic_DNA"/>
</dbReference>
<accession>A0A6A6LZ22</accession>
<keyword evidence="1" id="KW-0812">Transmembrane</keyword>
<dbReference type="Pfam" id="PF01048">
    <property type="entry name" value="PNP_UDP_1"/>
    <property type="match status" value="1"/>
</dbReference>
<dbReference type="AlphaFoldDB" id="A0A6A6LZ22"/>
<dbReference type="InterPro" id="IPR000845">
    <property type="entry name" value="Nucleoside_phosphorylase_d"/>
</dbReference>
<protein>
    <recommendedName>
        <fullName evidence="3">Nucleoside phosphorylase domain-containing protein</fullName>
    </recommendedName>
</protein>
<feature type="transmembrane region" description="Helical" evidence="1">
    <location>
        <begin position="260"/>
        <end position="286"/>
    </location>
</feature>
<proteinExistence type="predicted"/>
<dbReference type="GO" id="GO:0009116">
    <property type="term" value="P:nucleoside metabolic process"/>
    <property type="evidence" value="ECO:0007669"/>
    <property type="project" value="InterPro"/>
</dbReference>
<keyword evidence="1" id="KW-0472">Membrane</keyword>
<dbReference type="PANTHER" id="PTHR21234">
    <property type="entry name" value="PURINE NUCLEOSIDE PHOSPHORYLASE"/>
    <property type="match status" value="1"/>
</dbReference>
<dbReference type="Gene3D" id="3.40.50.1580">
    <property type="entry name" value="Nucleoside phosphorylase domain"/>
    <property type="match status" value="1"/>
</dbReference>
<feature type="chain" id="PRO_5025473938" description="Nucleoside phosphorylase domain-containing protein" evidence="2">
    <location>
        <begin position="19"/>
        <end position="287"/>
    </location>
</feature>
<reference evidence="4 5" key="1">
    <citation type="journal article" date="2020" name="Mol. Plant">
        <title>The Chromosome-Based Rubber Tree Genome Provides New Insights into Spurge Genome Evolution and Rubber Biosynthesis.</title>
        <authorList>
            <person name="Liu J."/>
            <person name="Shi C."/>
            <person name="Shi C.C."/>
            <person name="Li W."/>
            <person name="Zhang Q.J."/>
            <person name="Zhang Y."/>
            <person name="Li K."/>
            <person name="Lu H.F."/>
            <person name="Shi C."/>
            <person name="Zhu S.T."/>
            <person name="Xiao Z.Y."/>
            <person name="Nan H."/>
            <person name="Yue Y."/>
            <person name="Zhu X.G."/>
            <person name="Wu Y."/>
            <person name="Hong X.N."/>
            <person name="Fan G.Y."/>
            <person name="Tong Y."/>
            <person name="Zhang D."/>
            <person name="Mao C.L."/>
            <person name="Liu Y.L."/>
            <person name="Hao S.J."/>
            <person name="Liu W.Q."/>
            <person name="Lv M.Q."/>
            <person name="Zhang H.B."/>
            <person name="Liu Y."/>
            <person name="Hu-Tang G.R."/>
            <person name="Wang J.P."/>
            <person name="Wang J.H."/>
            <person name="Sun Y.H."/>
            <person name="Ni S.B."/>
            <person name="Chen W.B."/>
            <person name="Zhang X.C."/>
            <person name="Jiao Y.N."/>
            <person name="Eichler E.E."/>
            <person name="Li G.H."/>
            <person name="Liu X."/>
            <person name="Gao L.Z."/>
        </authorList>
    </citation>
    <scope>NUCLEOTIDE SEQUENCE [LARGE SCALE GENOMIC DNA]</scope>
    <source>
        <strain evidence="5">cv. GT1</strain>
        <tissue evidence="4">Leaf</tissue>
    </source>
</reference>
<keyword evidence="2" id="KW-0732">Signal</keyword>
<dbReference type="Proteomes" id="UP000467840">
    <property type="component" value="Chromosome 9"/>
</dbReference>
<dbReference type="GO" id="GO:0003824">
    <property type="term" value="F:catalytic activity"/>
    <property type="evidence" value="ECO:0007669"/>
    <property type="project" value="InterPro"/>
</dbReference>
<evidence type="ECO:0000256" key="1">
    <source>
        <dbReference type="SAM" id="Phobius"/>
    </source>
</evidence>
<comment type="caution">
    <text evidence="4">The sequence shown here is derived from an EMBL/GenBank/DDBJ whole genome shotgun (WGS) entry which is preliminary data.</text>
</comment>
<evidence type="ECO:0000313" key="4">
    <source>
        <dbReference type="EMBL" id="KAF2306681.1"/>
    </source>
</evidence>
<organism evidence="4 5">
    <name type="scientific">Hevea brasiliensis</name>
    <name type="common">Para rubber tree</name>
    <name type="synonym">Siphonia brasiliensis</name>
    <dbReference type="NCBI Taxonomy" id="3981"/>
    <lineage>
        <taxon>Eukaryota</taxon>
        <taxon>Viridiplantae</taxon>
        <taxon>Streptophyta</taxon>
        <taxon>Embryophyta</taxon>
        <taxon>Tracheophyta</taxon>
        <taxon>Spermatophyta</taxon>
        <taxon>Magnoliopsida</taxon>
        <taxon>eudicotyledons</taxon>
        <taxon>Gunneridae</taxon>
        <taxon>Pentapetalae</taxon>
        <taxon>rosids</taxon>
        <taxon>fabids</taxon>
        <taxon>Malpighiales</taxon>
        <taxon>Euphorbiaceae</taxon>
        <taxon>Crotonoideae</taxon>
        <taxon>Micrandreae</taxon>
        <taxon>Hevea</taxon>
    </lineage>
</organism>
<dbReference type="SUPFAM" id="SSF53167">
    <property type="entry name" value="Purine and uridine phosphorylases"/>
    <property type="match status" value="1"/>
</dbReference>
<evidence type="ECO:0000313" key="5">
    <source>
        <dbReference type="Proteomes" id="UP000467840"/>
    </source>
</evidence>
<feature type="domain" description="Nucleoside phosphorylase" evidence="3">
    <location>
        <begin position="78"/>
        <end position="242"/>
    </location>
</feature>